<dbReference type="CDD" id="cd06828">
    <property type="entry name" value="PLPDE_III_DapDC"/>
    <property type="match status" value="1"/>
</dbReference>
<comment type="subunit">
    <text evidence="6">Homodimer.</text>
</comment>
<dbReference type="SUPFAM" id="SSF51419">
    <property type="entry name" value="PLP-binding barrel"/>
    <property type="match status" value="1"/>
</dbReference>
<feature type="binding site" evidence="6">
    <location>
        <position position="387"/>
    </location>
    <ligand>
        <name>substrate</name>
    </ligand>
</feature>
<dbReference type="InterPro" id="IPR029066">
    <property type="entry name" value="PLP-binding_barrel"/>
</dbReference>
<evidence type="ECO:0000256" key="1">
    <source>
        <dbReference type="ARBA" id="ARBA00001933"/>
    </source>
</evidence>
<comment type="similarity">
    <text evidence="6">Belongs to the Orn/Lys/Arg decarboxylase class-II family. LysA subfamily.</text>
</comment>
<feature type="binding site" evidence="6">
    <location>
        <position position="270"/>
    </location>
    <ligand>
        <name>pyridoxal 5'-phosphate</name>
        <dbReference type="ChEBI" id="CHEBI:597326"/>
    </ligand>
</feature>
<evidence type="ECO:0000313" key="11">
    <source>
        <dbReference type="Proteomes" id="UP000078252"/>
    </source>
</evidence>
<accession>A0A175RXG8</accession>
<dbReference type="InterPro" id="IPR022643">
    <property type="entry name" value="De-COase2_C"/>
</dbReference>
<dbReference type="RefSeq" id="WP_058725331.1">
    <property type="nucleotide sequence ID" value="NZ_LDQC01000036.1"/>
</dbReference>
<dbReference type="Proteomes" id="UP000078252">
    <property type="component" value="Unassembled WGS sequence"/>
</dbReference>
<keyword evidence="3 6" id="KW-0663">Pyridoxal phosphate</keyword>
<gene>
    <name evidence="6" type="primary">lysA</name>
    <name evidence="10" type="ORF">NS184_06595</name>
</gene>
<evidence type="ECO:0000256" key="3">
    <source>
        <dbReference type="ARBA" id="ARBA00022898"/>
    </source>
</evidence>
<comment type="function">
    <text evidence="6">Specifically catalyzes the decarboxylation of meso-diaminopimelate (meso-DAP) to L-lysine.</text>
</comment>
<dbReference type="Gene3D" id="2.40.37.10">
    <property type="entry name" value="Lyase, Ornithine Decarboxylase, Chain A, domain 1"/>
    <property type="match status" value="1"/>
</dbReference>
<feature type="domain" description="Orn/DAP/Arg decarboxylase 2 C-terminal" evidence="8">
    <location>
        <begin position="367"/>
        <end position="441"/>
    </location>
</feature>
<dbReference type="InterPro" id="IPR002986">
    <property type="entry name" value="DAP_deCOOHase_LysA"/>
</dbReference>
<feature type="active site" description="Proton donor" evidence="7">
    <location>
        <position position="413"/>
    </location>
</feature>
<dbReference type="GO" id="GO:0008836">
    <property type="term" value="F:diaminopimelate decarboxylase activity"/>
    <property type="evidence" value="ECO:0007669"/>
    <property type="project" value="UniProtKB-UniRule"/>
</dbReference>
<dbReference type="AlphaFoldDB" id="A0A175RXG8"/>
<dbReference type="InterPro" id="IPR022644">
    <property type="entry name" value="De-COase2_N"/>
</dbReference>
<keyword evidence="4 6" id="KW-0457">Lysine biosynthesis</keyword>
<dbReference type="PRINTS" id="PR01181">
    <property type="entry name" value="DAPDCRBXLASE"/>
</dbReference>
<sequence>MSENPLAPPRLRFPTDASALTARIWPASATRTDDGELAVGGITASDLARQFGTPLYVVDERDVQARAVRVRTAFSDAFRRIGTRAHVYYAGKAFLTTQVAAWMAAADLRVDVCTGGELAVALAGGVDPGMLGFHGNDKSDAEIARAVEVGVGTIVLDSHEEVQRVARAAAEAGVVQRVRIRINSGVHASTHEYLATAREDQKFGIPLTEAEEAAAAVRAEPSLAFVGLHSHIGSQIFDESGFREAARRLMDVHAALVATGPVPELNLGGGWGIDYTEADSAFAPEDVAEALAAIVAEACAERGIPVPEIAVEPGRYIVGPAGITLYSIGTIKPVTLELDVPASDGAGPVLATEGDALPADEPTSHAATRTYVSVDGGMSDNARPALYGADYTARLARSSDAPAVLSRVVGKHCESGDVVVQDEYLPGDVHRGDLLAVAATGAYCWSLASNYNHVGRPPVVAVADGTARILVRGESIDDLLARDTGVVPATGPGR</sequence>
<evidence type="ECO:0000313" key="10">
    <source>
        <dbReference type="EMBL" id="KTR08083.1"/>
    </source>
</evidence>
<proteinExistence type="inferred from homology"/>
<comment type="cofactor">
    <cofactor evidence="1 6 7">
        <name>pyridoxal 5'-phosphate</name>
        <dbReference type="ChEBI" id="CHEBI:597326"/>
    </cofactor>
</comment>
<feature type="domain" description="Orn/DAP/Arg decarboxylase 2 N-terminal" evidence="9">
    <location>
        <begin position="74"/>
        <end position="319"/>
    </location>
</feature>
<feature type="binding site" evidence="6">
    <location>
        <position position="315"/>
    </location>
    <ligand>
        <name>substrate</name>
    </ligand>
</feature>
<evidence type="ECO:0000256" key="7">
    <source>
        <dbReference type="PIRSR" id="PIRSR600183-50"/>
    </source>
</evidence>
<dbReference type="PANTHER" id="PTHR43727:SF2">
    <property type="entry name" value="GROUP IV DECARBOXYLASE"/>
    <property type="match status" value="1"/>
</dbReference>
<evidence type="ECO:0000259" key="9">
    <source>
        <dbReference type="Pfam" id="PF02784"/>
    </source>
</evidence>
<evidence type="ECO:0000256" key="6">
    <source>
        <dbReference type="HAMAP-Rule" id="MF_02120"/>
    </source>
</evidence>
<comment type="catalytic activity">
    <reaction evidence="6">
        <text>meso-2,6-diaminopimelate + H(+) = L-lysine + CO2</text>
        <dbReference type="Rhea" id="RHEA:15101"/>
        <dbReference type="ChEBI" id="CHEBI:15378"/>
        <dbReference type="ChEBI" id="CHEBI:16526"/>
        <dbReference type="ChEBI" id="CHEBI:32551"/>
        <dbReference type="ChEBI" id="CHEBI:57791"/>
        <dbReference type="EC" id="4.1.1.20"/>
    </reaction>
</comment>
<comment type="pathway">
    <text evidence="6">Amino-acid biosynthesis; L-lysine biosynthesis via DAP pathway; L-lysine from DL-2,6-diaminopimelate: step 1/1.</text>
</comment>
<organism evidence="10 11">
    <name type="scientific">Curtobacterium luteum</name>
    <dbReference type="NCBI Taxonomy" id="33881"/>
    <lineage>
        <taxon>Bacteria</taxon>
        <taxon>Bacillati</taxon>
        <taxon>Actinomycetota</taxon>
        <taxon>Actinomycetes</taxon>
        <taxon>Micrococcales</taxon>
        <taxon>Microbacteriaceae</taxon>
        <taxon>Curtobacterium</taxon>
    </lineage>
</organism>
<evidence type="ECO:0000259" key="8">
    <source>
        <dbReference type="Pfam" id="PF00278"/>
    </source>
</evidence>
<feature type="binding site" evidence="6">
    <location>
        <position position="443"/>
    </location>
    <ligand>
        <name>pyridoxal 5'-phosphate</name>
        <dbReference type="ChEBI" id="CHEBI:597326"/>
    </ligand>
</feature>
<reference evidence="10 11" key="1">
    <citation type="journal article" date="2016" name="Front. Microbiol.">
        <title>Genomic Resource of Rice Seed Associated Bacteria.</title>
        <authorList>
            <person name="Midha S."/>
            <person name="Bansal K."/>
            <person name="Sharma S."/>
            <person name="Kumar N."/>
            <person name="Patil P.P."/>
            <person name="Chaudhry V."/>
            <person name="Patil P.B."/>
        </authorList>
    </citation>
    <scope>NUCLEOTIDE SEQUENCE [LARGE SCALE GENOMIC DNA]</scope>
    <source>
        <strain evidence="10 11">NS184</strain>
    </source>
</reference>
<dbReference type="InterPro" id="IPR000183">
    <property type="entry name" value="Orn/DAP/Arg_de-COase"/>
</dbReference>
<feature type="binding site" evidence="6">
    <location>
        <position position="383"/>
    </location>
    <ligand>
        <name>substrate</name>
    </ligand>
</feature>
<keyword evidence="6" id="KW-0028">Amino-acid biosynthesis</keyword>
<dbReference type="Gene3D" id="3.20.20.10">
    <property type="entry name" value="Alanine racemase"/>
    <property type="match status" value="1"/>
</dbReference>
<dbReference type="Pfam" id="PF00278">
    <property type="entry name" value="Orn_DAP_Arg_deC"/>
    <property type="match status" value="1"/>
</dbReference>
<evidence type="ECO:0000256" key="4">
    <source>
        <dbReference type="ARBA" id="ARBA00023154"/>
    </source>
</evidence>
<dbReference type="STRING" id="33881.NS184_06595"/>
<dbReference type="PANTHER" id="PTHR43727">
    <property type="entry name" value="DIAMINOPIMELATE DECARBOXYLASE"/>
    <property type="match status" value="1"/>
</dbReference>
<name>A0A175RXG8_9MICO</name>
<dbReference type="PRINTS" id="PR01179">
    <property type="entry name" value="ODADCRBXLASE"/>
</dbReference>
<dbReference type="HAMAP" id="MF_02120">
    <property type="entry name" value="LysA"/>
    <property type="match status" value="1"/>
</dbReference>
<dbReference type="GO" id="GO:0009089">
    <property type="term" value="P:lysine biosynthetic process via diaminopimelate"/>
    <property type="evidence" value="ECO:0007669"/>
    <property type="project" value="UniProtKB-UniRule"/>
</dbReference>
<feature type="binding site" evidence="6">
    <location>
        <position position="414"/>
    </location>
    <ligand>
        <name>substrate</name>
    </ligand>
</feature>
<dbReference type="OrthoDB" id="9802241at2"/>
<comment type="caution">
    <text evidence="10">The sequence shown here is derived from an EMBL/GenBank/DDBJ whole genome shotgun (WGS) entry which is preliminary data.</text>
</comment>
<keyword evidence="2 6" id="KW-0210">Decarboxylase</keyword>
<feature type="binding site" evidence="6">
    <location>
        <begin position="312"/>
        <end position="315"/>
    </location>
    <ligand>
        <name>pyridoxal 5'-phosphate</name>
        <dbReference type="ChEBI" id="CHEBI:597326"/>
    </ligand>
</feature>
<dbReference type="InterPro" id="IPR009006">
    <property type="entry name" value="Ala_racemase/Decarboxylase_C"/>
</dbReference>
<evidence type="ECO:0000256" key="5">
    <source>
        <dbReference type="ARBA" id="ARBA00023239"/>
    </source>
</evidence>
<dbReference type="EC" id="4.1.1.20" evidence="6"/>
<keyword evidence="5 6" id="KW-0456">Lyase</keyword>
<feature type="binding site" evidence="6">
    <location>
        <position position="443"/>
    </location>
    <ligand>
        <name>substrate</name>
    </ligand>
</feature>
<feature type="modified residue" description="N6-(pyridoxal phosphate)lysine" evidence="6 7">
    <location>
        <position position="92"/>
    </location>
</feature>
<dbReference type="PATRIC" id="fig|33881.3.peg.1619"/>
<dbReference type="SUPFAM" id="SSF50621">
    <property type="entry name" value="Alanine racemase C-terminal domain-like"/>
    <property type="match status" value="1"/>
</dbReference>
<dbReference type="EMBL" id="LDQC01000036">
    <property type="protein sequence ID" value="KTR08083.1"/>
    <property type="molecule type" value="Genomic_DNA"/>
</dbReference>
<dbReference type="Pfam" id="PF02784">
    <property type="entry name" value="Orn_Arg_deC_N"/>
    <property type="match status" value="1"/>
</dbReference>
<evidence type="ECO:0000256" key="2">
    <source>
        <dbReference type="ARBA" id="ARBA00022793"/>
    </source>
</evidence>
<dbReference type="FunFam" id="3.20.20.10:FF:000003">
    <property type="entry name" value="Diaminopimelate decarboxylase"/>
    <property type="match status" value="1"/>
</dbReference>
<protein>
    <recommendedName>
        <fullName evidence="6">Diaminopimelate decarboxylase</fullName>
        <shortName evidence="6">DAP decarboxylase</shortName>
        <shortName evidence="6">DAPDC</shortName>
        <ecNumber evidence="6">4.1.1.20</ecNumber>
    </recommendedName>
</protein>
<dbReference type="UniPathway" id="UPA00034">
    <property type="reaction ID" value="UER00027"/>
</dbReference>
<dbReference type="GO" id="GO:0030170">
    <property type="term" value="F:pyridoxal phosphate binding"/>
    <property type="evidence" value="ECO:0007669"/>
    <property type="project" value="UniProtKB-UniRule"/>
</dbReference>